<reference evidence="2 3" key="1">
    <citation type="submission" date="2017-10" db="EMBL/GenBank/DDBJ databases">
        <title>Draft genome of Longimonas halophila.</title>
        <authorList>
            <person name="Goh K.M."/>
            <person name="Shamsir M.S."/>
            <person name="Lim S.W."/>
        </authorList>
    </citation>
    <scope>NUCLEOTIDE SEQUENCE [LARGE SCALE GENOMIC DNA]</scope>
    <source>
        <strain evidence="2 3">KCTC 42399</strain>
    </source>
</reference>
<dbReference type="OrthoDB" id="779545at2"/>
<dbReference type="Proteomes" id="UP000221024">
    <property type="component" value="Unassembled WGS sequence"/>
</dbReference>
<feature type="compositionally biased region" description="Basic and acidic residues" evidence="1">
    <location>
        <begin position="430"/>
        <end position="440"/>
    </location>
</feature>
<accession>A0A2H3NTH4</accession>
<dbReference type="EMBL" id="PDEP01000006">
    <property type="protein sequence ID" value="PEN07117.1"/>
    <property type="molecule type" value="Genomic_DNA"/>
</dbReference>
<name>A0A2H3NTH4_9BACT</name>
<dbReference type="AlphaFoldDB" id="A0A2H3NTH4"/>
<proteinExistence type="predicted"/>
<gene>
    <name evidence="2" type="ORF">CRI93_07425</name>
</gene>
<organism evidence="2 3">
    <name type="scientific">Longimonas halophila</name>
    <dbReference type="NCBI Taxonomy" id="1469170"/>
    <lineage>
        <taxon>Bacteria</taxon>
        <taxon>Pseudomonadati</taxon>
        <taxon>Rhodothermota</taxon>
        <taxon>Rhodothermia</taxon>
        <taxon>Rhodothermales</taxon>
        <taxon>Salisaetaceae</taxon>
        <taxon>Longimonas</taxon>
    </lineage>
</organism>
<comment type="caution">
    <text evidence="2">The sequence shown here is derived from an EMBL/GenBank/DDBJ whole genome shotgun (WGS) entry which is preliminary data.</text>
</comment>
<sequence length="733" mass="84163">MEKAVEKYFPEHSNWDLPKFRQEQAEDIQIIAQGLKYTPSLVIYDNGEGQHPEDFDDTFLSLLRGNKNEIHFVQGKYNMGGSGALVFCGDKRYQLIGSRRYDESGDFGFTLLRRHPLSGEERTRKKNTWYEYLKIDGSIPSFPIGNGLDLGLHNRPFTTGSILKLYSYNLPSGAKSIITRDLNRHLNEFLFEPALPVYTIEGRRDKYPHDKNPERDLYGLKRRLEDKQDKYIDETFSLDCESEDIGGKIKITCYVFKSRIDGKSVKETKKAIRSEFFQNNMRVVFSVNGQVHGHYTTEFISRSLKYGLLKNYLLIHVDVTDLDVEFRNELFMASRDRLKQGDESSTLRNLVAKELKSSRLKDIYKRRKSSMNVESESTKDLVRQFAENLSMDEDMTKLLNQTLKLDQRSDNGKQKRKSPSSKQRKNSSRGGDKPSFEGHRHPSYFNLRSGQDVDGRRVITTPLGGQRTVKFETDVEDQYFDRVRDPGDLKISILDYSPNETKGGDELGHPDQVSDIFDIVKSSPDKGKIRVRMKPKSNVSVGDAYQTKVSLSAPGQNLEEIFWVKIGKPRKNNGSTKTEKSEPDLDNLIGLPELIPVFESADKGKATWANLADVIDMDYGTIMHPFVNEEDRLEKIFVNMDSRVLLNYKSSQSGEEGIKIAENRYLSSVYFHTLFLYTITKNRGYQIKQPPEDGYSQPEEVELGDYLKDVFDSYYSEFLLNFETGVLIEAIAD</sequence>
<protein>
    <submittedName>
        <fullName evidence="2">Uncharacterized protein</fullName>
    </submittedName>
</protein>
<evidence type="ECO:0000256" key="1">
    <source>
        <dbReference type="SAM" id="MobiDB-lite"/>
    </source>
</evidence>
<evidence type="ECO:0000313" key="2">
    <source>
        <dbReference type="EMBL" id="PEN07117.1"/>
    </source>
</evidence>
<feature type="compositionally biased region" description="Basic residues" evidence="1">
    <location>
        <begin position="414"/>
        <end position="427"/>
    </location>
</feature>
<keyword evidence="3" id="KW-1185">Reference proteome</keyword>
<evidence type="ECO:0000313" key="3">
    <source>
        <dbReference type="Proteomes" id="UP000221024"/>
    </source>
</evidence>
<feature type="region of interest" description="Disordered" evidence="1">
    <location>
        <begin position="403"/>
        <end position="450"/>
    </location>
</feature>